<dbReference type="Proteomes" id="UP001524642">
    <property type="component" value="Unassembled WGS sequence"/>
</dbReference>
<keyword evidence="2" id="KW-1185">Reference proteome</keyword>
<name>A0ABT1XAE8_9PROT</name>
<gene>
    <name evidence="1" type="ORF">NRP21_23700</name>
</gene>
<dbReference type="RefSeq" id="WP_257718714.1">
    <property type="nucleotide sequence ID" value="NZ_JANJOU010000028.1"/>
</dbReference>
<dbReference type="EMBL" id="JANJOU010000028">
    <property type="protein sequence ID" value="MCR0985062.1"/>
    <property type="molecule type" value="Genomic_DNA"/>
</dbReference>
<comment type="caution">
    <text evidence="1">The sequence shown here is derived from an EMBL/GenBank/DDBJ whole genome shotgun (WGS) entry which is preliminary data.</text>
</comment>
<reference evidence="1 2" key="1">
    <citation type="submission" date="2022-06" db="EMBL/GenBank/DDBJ databases">
        <title>Roseomonas CN29.</title>
        <authorList>
            <person name="Cheng Y."/>
            <person name="He X."/>
        </authorList>
    </citation>
    <scope>NUCLEOTIDE SEQUENCE [LARGE SCALE GENOMIC DNA]</scope>
    <source>
        <strain evidence="1 2">CN29</strain>
    </source>
</reference>
<proteinExistence type="predicted"/>
<evidence type="ECO:0000313" key="2">
    <source>
        <dbReference type="Proteomes" id="UP001524642"/>
    </source>
</evidence>
<accession>A0ABT1XAE8</accession>
<protein>
    <submittedName>
        <fullName evidence="1">Uncharacterized protein</fullName>
    </submittedName>
</protein>
<evidence type="ECO:0000313" key="1">
    <source>
        <dbReference type="EMBL" id="MCR0985062.1"/>
    </source>
</evidence>
<sequence length="181" mass="19661">MIALDPGADQPAASPRDQQVDDALAAALATAPALLRAQSTIGPAERRAIAAYRQEKYPAIESGIQQAAGFAVPVEVEWDQLTLPGDAQYYARDDFFGKTIFEPLTTALRSITADAMGRDALRGELQRIHIRYDEKTAPASNYPNGLSFQVGTLDINWRPYANTGDVAERTQAITGLLEKNL</sequence>
<organism evidence="1 2">
    <name type="scientific">Roseomonas populi</name>
    <dbReference type="NCBI Taxonomy" id="3121582"/>
    <lineage>
        <taxon>Bacteria</taxon>
        <taxon>Pseudomonadati</taxon>
        <taxon>Pseudomonadota</taxon>
        <taxon>Alphaproteobacteria</taxon>
        <taxon>Acetobacterales</taxon>
        <taxon>Roseomonadaceae</taxon>
        <taxon>Roseomonas</taxon>
    </lineage>
</organism>